<sequence>MCPIAKTTPIQLAPLDPAAKSTTRKRRHAAVVVCLEDDEATWEAAWNDAEAQSSDKRCRSDKSADLSCEVTMMKASVVTIEAQLSTASDAMQELRDLLELYAQQQRATGWN</sequence>
<organism evidence="1 2">
    <name type="scientific">Pythium oligandrum</name>
    <name type="common">Mycoparasitic fungus</name>
    <dbReference type="NCBI Taxonomy" id="41045"/>
    <lineage>
        <taxon>Eukaryota</taxon>
        <taxon>Sar</taxon>
        <taxon>Stramenopiles</taxon>
        <taxon>Oomycota</taxon>
        <taxon>Peronosporomycetes</taxon>
        <taxon>Pythiales</taxon>
        <taxon>Pythiaceae</taxon>
        <taxon>Pythium</taxon>
    </lineage>
</organism>
<accession>A0A8K1C9Y4</accession>
<evidence type="ECO:0000313" key="1">
    <source>
        <dbReference type="EMBL" id="TMW59391.1"/>
    </source>
</evidence>
<dbReference type="AlphaFoldDB" id="A0A8K1C9Y4"/>
<protein>
    <submittedName>
        <fullName evidence="1">Uncharacterized protein</fullName>
    </submittedName>
</protein>
<gene>
    <name evidence="1" type="ORF">Poli38472_004460</name>
</gene>
<comment type="caution">
    <text evidence="1">The sequence shown here is derived from an EMBL/GenBank/DDBJ whole genome shotgun (WGS) entry which is preliminary data.</text>
</comment>
<proteinExistence type="predicted"/>
<keyword evidence="2" id="KW-1185">Reference proteome</keyword>
<evidence type="ECO:0000313" key="2">
    <source>
        <dbReference type="Proteomes" id="UP000794436"/>
    </source>
</evidence>
<dbReference type="Proteomes" id="UP000794436">
    <property type="component" value="Unassembled WGS sequence"/>
</dbReference>
<reference evidence="1" key="1">
    <citation type="submission" date="2019-03" db="EMBL/GenBank/DDBJ databases">
        <title>Long read genome sequence of the mycoparasitic Pythium oligandrum ATCC 38472 isolated from sugarbeet rhizosphere.</title>
        <authorList>
            <person name="Gaulin E."/>
        </authorList>
    </citation>
    <scope>NUCLEOTIDE SEQUENCE</scope>
    <source>
        <strain evidence="1">ATCC 38472_TT</strain>
    </source>
</reference>
<name>A0A8K1C9Y4_PYTOL</name>
<dbReference type="EMBL" id="SPLM01000109">
    <property type="protein sequence ID" value="TMW59391.1"/>
    <property type="molecule type" value="Genomic_DNA"/>
</dbReference>